<evidence type="ECO:0000313" key="1">
    <source>
        <dbReference type="EMBL" id="TLD00510.1"/>
    </source>
</evidence>
<dbReference type="Pfam" id="PF19848">
    <property type="entry name" value="DUF6323"/>
    <property type="match status" value="1"/>
</dbReference>
<dbReference type="Proteomes" id="UP000306509">
    <property type="component" value="Unassembled WGS sequence"/>
</dbReference>
<proteinExistence type="predicted"/>
<dbReference type="RefSeq" id="WP_243133032.1">
    <property type="nucleotide sequence ID" value="NZ_QGQD01000054.1"/>
</dbReference>
<organism evidence="1 2">
    <name type="scientific">Robinsoniella peoriensis</name>
    <dbReference type="NCBI Taxonomy" id="180332"/>
    <lineage>
        <taxon>Bacteria</taxon>
        <taxon>Bacillati</taxon>
        <taxon>Bacillota</taxon>
        <taxon>Clostridia</taxon>
        <taxon>Lachnospirales</taxon>
        <taxon>Lachnospiraceae</taxon>
        <taxon>Robinsoniella</taxon>
    </lineage>
</organism>
<dbReference type="STRING" id="180332.GCA_000797495_01364"/>
<dbReference type="AlphaFoldDB" id="A0A4U8Q6J5"/>
<evidence type="ECO:0000313" key="2">
    <source>
        <dbReference type="Proteomes" id="UP000306509"/>
    </source>
</evidence>
<keyword evidence="2" id="KW-1185">Reference proteome</keyword>
<gene>
    <name evidence="1" type="ORF">DSM106044_02643</name>
</gene>
<reference evidence="1 2" key="1">
    <citation type="journal article" date="2019" name="Anaerobe">
        <title>Detection of Robinsoniella peoriensis in multiple bone samples of a trauma patient.</title>
        <authorList>
            <person name="Schrottner P."/>
            <person name="Hartwich K."/>
            <person name="Bunk B."/>
            <person name="Schober I."/>
            <person name="Helbig S."/>
            <person name="Rudolph W.W."/>
            <person name="Gunzer F."/>
        </authorList>
    </citation>
    <scope>NUCLEOTIDE SEQUENCE [LARGE SCALE GENOMIC DNA]</scope>
    <source>
        <strain evidence="1 2">DSM 106044</strain>
    </source>
</reference>
<accession>A0A4U8Q6J5</accession>
<dbReference type="EMBL" id="QGQD01000054">
    <property type="protein sequence ID" value="TLD00510.1"/>
    <property type="molecule type" value="Genomic_DNA"/>
</dbReference>
<name>A0A4U8Q6J5_9FIRM</name>
<comment type="caution">
    <text evidence="1">The sequence shown here is derived from an EMBL/GenBank/DDBJ whole genome shotgun (WGS) entry which is preliminary data.</text>
</comment>
<dbReference type="InterPro" id="IPR046286">
    <property type="entry name" value="DUF6323"/>
</dbReference>
<protein>
    <submittedName>
        <fullName evidence="1">Uncharacterized protein</fullName>
    </submittedName>
</protein>
<sequence>MNESALTSLLLNADKKNFLTNLVSCNQYTQQFGISLSEEDAAQLMECRREVLTEFGRIEFEGGILPKLIYEFCDSSYIYQDNYLDTLISLQNIFYLYKNESLDELSDDDLLHYMKVHFEGECEGSLEYLEDTCLNHFCRKIRKGWKGQFDE</sequence>